<proteinExistence type="predicted"/>
<dbReference type="VEuPathDB" id="FungiDB:PDIP_87000"/>
<dbReference type="Proteomes" id="UP000595662">
    <property type="component" value="Chromosome 4"/>
</dbReference>
<feature type="chain" id="PRO_5031410175" evidence="2">
    <location>
        <begin position="17"/>
        <end position="245"/>
    </location>
</feature>
<reference evidence="3 4" key="1">
    <citation type="submission" date="2020-08" db="EMBL/GenBank/DDBJ databases">
        <title>The completed genome sequence of the pathogenic ascomycete fungus Penicillium digitatum.</title>
        <authorList>
            <person name="Wang M."/>
        </authorList>
    </citation>
    <scope>NUCLEOTIDE SEQUENCE [LARGE SCALE GENOMIC DNA]</scope>
    <source>
        <strain evidence="3 4">PdW03</strain>
    </source>
</reference>
<protein>
    <submittedName>
        <fullName evidence="3">Uncharacterized protein</fullName>
    </submittedName>
</protein>
<dbReference type="AlphaFoldDB" id="A0A7T6XQZ7"/>
<dbReference type="EMBL" id="CP060777">
    <property type="protein sequence ID" value="QQK45626.1"/>
    <property type="molecule type" value="Genomic_DNA"/>
</dbReference>
<dbReference type="GeneID" id="26237014"/>
<feature type="compositionally biased region" description="Polar residues" evidence="1">
    <location>
        <begin position="84"/>
        <end position="95"/>
    </location>
</feature>
<evidence type="ECO:0000256" key="2">
    <source>
        <dbReference type="SAM" id="SignalP"/>
    </source>
</evidence>
<evidence type="ECO:0000256" key="1">
    <source>
        <dbReference type="SAM" id="MobiDB-lite"/>
    </source>
</evidence>
<keyword evidence="2" id="KW-0732">Signal</keyword>
<feature type="region of interest" description="Disordered" evidence="1">
    <location>
        <begin position="31"/>
        <end position="200"/>
    </location>
</feature>
<feature type="compositionally biased region" description="Low complexity" evidence="1">
    <location>
        <begin position="31"/>
        <end position="43"/>
    </location>
</feature>
<sequence>MHLSTLLLLGASLASAQFGPSAEELEYFKPLNGNLNNDQNPNQAPRYNQNPNSQYSDNVDFDDDYDYQTPAPTPHTPAQAPVQVQTSWPSQTHSTFVVRPSQVPVAPSEAQIPAPEYGNDPSPAASMPFAMPVHDAPASHAPESASQDQSQNSPWQHAAPLGSEDEDDSAGTSGGIAPINLLGPDSQVAPPPLFTSPNHGKDEGNTFCAGKCFADESDTKCAKPYSLAVYKPADECYMCCFTSDF</sequence>
<name>A0A7T6XQZ7_PENDI</name>
<evidence type="ECO:0000313" key="4">
    <source>
        <dbReference type="Proteomes" id="UP000595662"/>
    </source>
</evidence>
<feature type="signal peptide" evidence="2">
    <location>
        <begin position="1"/>
        <end position="16"/>
    </location>
</feature>
<gene>
    <name evidence="3" type="ORF">Pdw03_0524</name>
</gene>
<evidence type="ECO:0000313" key="3">
    <source>
        <dbReference type="EMBL" id="QQK45626.1"/>
    </source>
</evidence>
<feature type="compositionally biased region" description="Low complexity" evidence="1">
    <location>
        <begin position="121"/>
        <end position="132"/>
    </location>
</feature>
<dbReference type="RefSeq" id="XP_065957358.1">
    <property type="nucleotide sequence ID" value="XM_066099631.1"/>
</dbReference>
<accession>A0A7T6XQZ7</accession>
<feature type="compositionally biased region" description="Polar residues" evidence="1">
    <location>
        <begin position="144"/>
        <end position="155"/>
    </location>
</feature>
<organism evidence="3 4">
    <name type="scientific">Penicillium digitatum</name>
    <name type="common">Green mold</name>
    <dbReference type="NCBI Taxonomy" id="36651"/>
    <lineage>
        <taxon>Eukaryota</taxon>
        <taxon>Fungi</taxon>
        <taxon>Dikarya</taxon>
        <taxon>Ascomycota</taxon>
        <taxon>Pezizomycotina</taxon>
        <taxon>Eurotiomycetes</taxon>
        <taxon>Eurotiomycetidae</taxon>
        <taxon>Eurotiales</taxon>
        <taxon>Aspergillaceae</taxon>
        <taxon>Penicillium</taxon>
    </lineage>
</organism>
<feature type="compositionally biased region" description="Polar residues" evidence="1">
    <location>
        <begin position="45"/>
        <end position="54"/>
    </location>
</feature>